<evidence type="ECO:0000259" key="5">
    <source>
        <dbReference type="PROSITE" id="PS50011"/>
    </source>
</evidence>
<proteinExistence type="inferred from homology"/>
<keyword evidence="6" id="KW-0808">Transferase</keyword>
<evidence type="ECO:0000313" key="7">
    <source>
        <dbReference type="Proteomes" id="UP000195570"/>
    </source>
</evidence>
<dbReference type="InterPro" id="IPR000719">
    <property type="entry name" value="Prot_kinase_dom"/>
</dbReference>
<organism evidence="6 7">
    <name type="scientific">Trypanosoma equiperdum</name>
    <dbReference type="NCBI Taxonomy" id="5694"/>
    <lineage>
        <taxon>Eukaryota</taxon>
        <taxon>Discoba</taxon>
        <taxon>Euglenozoa</taxon>
        <taxon>Kinetoplastea</taxon>
        <taxon>Metakinetoplastina</taxon>
        <taxon>Trypanosomatida</taxon>
        <taxon>Trypanosomatidae</taxon>
        <taxon>Trypanosoma</taxon>
    </lineage>
</organism>
<feature type="compositionally biased region" description="Basic and acidic residues" evidence="4">
    <location>
        <begin position="180"/>
        <end position="205"/>
    </location>
</feature>
<dbReference type="GO" id="GO:0005634">
    <property type="term" value="C:nucleus"/>
    <property type="evidence" value="ECO:0007669"/>
    <property type="project" value="TreeGrafter"/>
</dbReference>
<dbReference type="Gene3D" id="3.30.200.20">
    <property type="entry name" value="Phosphorylase Kinase, domain 1"/>
    <property type="match status" value="1"/>
</dbReference>
<evidence type="ECO:0000256" key="2">
    <source>
        <dbReference type="ARBA" id="ARBA00022741"/>
    </source>
</evidence>
<protein>
    <submittedName>
        <fullName evidence="6">Cdc2-related kinase 12</fullName>
        <ecNumber evidence="6">2.7.1.-</ecNumber>
    </submittedName>
</protein>
<dbReference type="Gene3D" id="1.10.510.10">
    <property type="entry name" value="Transferase(Phosphotransferase) domain 1"/>
    <property type="match status" value="1"/>
</dbReference>
<dbReference type="PROSITE" id="PS50011">
    <property type="entry name" value="PROTEIN_KINASE_DOM"/>
    <property type="match status" value="1"/>
</dbReference>
<keyword evidence="7" id="KW-1185">Reference proteome</keyword>
<sequence>MGMATRSPSPRTVHSGQRQEEGNWVASVPGERTQLGTSDHVKLHPIDHCSPDIPISPPHTSAADVNDVPLAEVVHGGGFGETNIAADIGGCARLVEPATFCVACENRQSTTLLLAHNQNALDHQKQQQPVDGEGQCPLTAHDGPPRGRLRFGLRSLRVVTEESGTTARRFLRLRRPQVGAEERAEQSIGPGDRHFAPEEGEHPLQEKTNSQFDTQPLPPMHTSVTTDGSSRTNEKVEHPGGTVQHQHTTRMAEAVNASFNGPTPSLSVCKLGKSLGSGVLLSPTPTAPILKRNNGAASRKRHSKVNVFLPHSPVPIDFSSVTTHVESKYEVGKKISEGTYGEVYIGRCRTTGEYVALKRLKVLEGLEGFPITSLREVIALQHINNERQNIAVRNGNASGSNRAKMDAIDEVVRLRDVLLSSTHNDIYLVFPYASCSLAGLMHRRFPFSEKEIAYIFRKVITAVKKLHEMGIIHRDVKADNVLINRDGSVQLGDFGLCAFEGCGTRALTPSLINLNYRPPEMLLGAVAYNAKVDIWSIGCFLSQMFLRVPPFACVRPKAEFDGAGAGNAKVDPHPKEPQQKQKLKQQGYRVQAETELEQLSLITEVLGPLGGDLDEAFPPAQCRNVSLLREVRASLTSCNSQSALRASMTSLFEPSHLYSQYRGFRSWFIATAQRRRRSPTYSAPSPECLDVLTAIFQLDPRKRPTAAQLLEMPFFDLSRAVSSPARRSYAAYTYAEVEGEKAELLIREEMAEKLQRYEGSHLLPYPSTA</sequence>
<feature type="domain" description="Protein kinase" evidence="5">
    <location>
        <begin position="329"/>
        <end position="715"/>
    </location>
</feature>
<dbReference type="GeneID" id="92380151"/>
<feature type="compositionally biased region" description="Polar residues" evidence="4">
    <location>
        <begin position="1"/>
        <end position="16"/>
    </location>
</feature>
<dbReference type="FunFam" id="3.30.200.20:FF:000973">
    <property type="entry name" value="Kinase, CMGC CDK"/>
    <property type="match status" value="1"/>
</dbReference>
<dbReference type="EMBL" id="CZPT02000286">
    <property type="protein sequence ID" value="SCU65408.1"/>
    <property type="molecule type" value="Genomic_DNA"/>
</dbReference>
<dbReference type="Pfam" id="PF00069">
    <property type="entry name" value="Pkinase"/>
    <property type="match status" value="1"/>
</dbReference>
<evidence type="ECO:0000256" key="3">
    <source>
        <dbReference type="ARBA" id="ARBA00022840"/>
    </source>
</evidence>
<feature type="region of interest" description="Disordered" evidence="4">
    <location>
        <begin position="170"/>
        <end position="245"/>
    </location>
</feature>
<evidence type="ECO:0000256" key="4">
    <source>
        <dbReference type="SAM" id="MobiDB-lite"/>
    </source>
</evidence>
<dbReference type="RefSeq" id="XP_067077015.1">
    <property type="nucleotide sequence ID" value="XM_067220914.1"/>
</dbReference>
<feature type="region of interest" description="Disordered" evidence="4">
    <location>
        <begin position="564"/>
        <end position="583"/>
    </location>
</feature>
<comment type="similarity">
    <text evidence="1">Belongs to the protein kinase superfamily. CMGC Ser/Thr protein kinase family. CDC2/CDKX subfamily.</text>
</comment>
<dbReference type="InterPro" id="IPR011009">
    <property type="entry name" value="Kinase-like_dom_sf"/>
</dbReference>
<keyword evidence="2" id="KW-0547">Nucleotide-binding</keyword>
<keyword evidence="3" id="KW-0067">ATP-binding</keyword>
<keyword evidence="6" id="KW-0418">Kinase</keyword>
<dbReference type="InterPro" id="IPR008271">
    <property type="entry name" value="Ser/Thr_kinase_AS"/>
</dbReference>
<feature type="compositionally biased region" description="Polar residues" evidence="4">
    <location>
        <begin position="222"/>
        <end position="231"/>
    </location>
</feature>
<comment type="caution">
    <text evidence="6">The sequence shown here is derived from an EMBL/GenBank/DDBJ whole genome shotgun (WGS) entry which is preliminary data.</text>
</comment>
<reference evidence="6" key="1">
    <citation type="submission" date="2016-09" db="EMBL/GenBank/DDBJ databases">
        <authorList>
            <person name="Hebert L."/>
            <person name="Moumen B."/>
        </authorList>
    </citation>
    <scope>NUCLEOTIDE SEQUENCE [LARGE SCALE GENOMIC DNA]</scope>
    <source>
        <strain evidence="6">OVI</strain>
    </source>
</reference>
<dbReference type="GO" id="GO:0004674">
    <property type="term" value="F:protein serine/threonine kinase activity"/>
    <property type="evidence" value="ECO:0007669"/>
    <property type="project" value="TreeGrafter"/>
</dbReference>
<dbReference type="Proteomes" id="UP000195570">
    <property type="component" value="Unassembled WGS sequence"/>
</dbReference>
<dbReference type="AlphaFoldDB" id="A0A1G4I170"/>
<accession>A0A1G4I170</accession>
<dbReference type="SUPFAM" id="SSF56112">
    <property type="entry name" value="Protein kinase-like (PK-like)"/>
    <property type="match status" value="1"/>
</dbReference>
<dbReference type="InterPro" id="IPR050108">
    <property type="entry name" value="CDK"/>
</dbReference>
<dbReference type="EC" id="2.7.1.-" evidence="6"/>
<dbReference type="PANTHER" id="PTHR24056:SF441">
    <property type="entry name" value="KINASE, PUTATIVE-RELATED"/>
    <property type="match status" value="1"/>
</dbReference>
<evidence type="ECO:0000313" key="6">
    <source>
        <dbReference type="EMBL" id="SCU65408.1"/>
    </source>
</evidence>
<dbReference type="PANTHER" id="PTHR24056">
    <property type="entry name" value="CELL DIVISION PROTEIN KINASE"/>
    <property type="match status" value="1"/>
</dbReference>
<dbReference type="VEuPathDB" id="TriTrypDB:TEOVI_000621200"/>
<gene>
    <name evidence="6" type="ORF">TEOVI_000621200</name>
</gene>
<dbReference type="GO" id="GO:0005524">
    <property type="term" value="F:ATP binding"/>
    <property type="evidence" value="ECO:0007669"/>
    <property type="project" value="UniProtKB-KW"/>
</dbReference>
<evidence type="ECO:0000256" key="1">
    <source>
        <dbReference type="ARBA" id="ARBA00006485"/>
    </source>
</evidence>
<feature type="region of interest" description="Disordered" evidence="4">
    <location>
        <begin position="1"/>
        <end position="24"/>
    </location>
</feature>
<name>A0A1G4I170_TRYEQ</name>
<feature type="compositionally biased region" description="Basic and acidic residues" evidence="4">
    <location>
        <begin position="570"/>
        <end position="579"/>
    </location>
</feature>
<dbReference type="PROSITE" id="PS00108">
    <property type="entry name" value="PROTEIN_KINASE_ST"/>
    <property type="match status" value="1"/>
</dbReference>
<dbReference type="SMART" id="SM00220">
    <property type="entry name" value="S_TKc"/>
    <property type="match status" value="1"/>
</dbReference>